<evidence type="ECO:0000256" key="3">
    <source>
        <dbReference type="ARBA" id="ARBA00023163"/>
    </source>
</evidence>
<dbReference type="Proteomes" id="UP000484076">
    <property type="component" value="Unassembled WGS sequence"/>
</dbReference>
<evidence type="ECO:0000256" key="1">
    <source>
        <dbReference type="ARBA" id="ARBA00023015"/>
    </source>
</evidence>
<name>A0A8X8H8H8_9RHOB</name>
<dbReference type="GO" id="GO:0003677">
    <property type="term" value="F:DNA binding"/>
    <property type="evidence" value="ECO:0007669"/>
    <property type="project" value="UniProtKB-KW"/>
</dbReference>
<dbReference type="Pfam" id="PF07729">
    <property type="entry name" value="FCD"/>
    <property type="match status" value="1"/>
</dbReference>
<dbReference type="PANTHER" id="PTHR43537">
    <property type="entry name" value="TRANSCRIPTIONAL REGULATOR, GNTR FAMILY"/>
    <property type="match status" value="1"/>
</dbReference>
<dbReference type="EMBL" id="WHUT02000008">
    <property type="protein sequence ID" value="NUB45481.1"/>
    <property type="molecule type" value="Genomic_DNA"/>
</dbReference>
<dbReference type="PROSITE" id="PS50949">
    <property type="entry name" value="HTH_GNTR"/>
    <property type="match status" value="1"/>
</dbReference>
<keyword evidence="3" id="KW-0804">Transcription</keyword>
<dbReference type="InterPro" id="IPR036390">
    <property type="entry name" value="WH_DNA-bd_sf"/>
</dbReference>
<dbReference type="RefSeq" id="WP_152827096.1">
    <property type="nucleotide sequence ID" value="NZ_WHUT02000008.1"/>
</dbReference>
<dbReference type="SMART" id="SM00345">
    <property type="entry name" value="HTH_GNTR"/>
    <property type="match status" value="1"/>
</dbReference>
<evidence type="ECO:0000256" key="2">
    <source>
        <dbReference type="ARBA" id="ARBA00023125"/>
    </source>
</evidence>
<keyword evidence="2" id="KW-0238">DNA-binding</keyword>
<feature type="domain" description="HTH gntR-type" evidence="4">
    <location>
        <begin position="16"/>
        <end position="84"/>
    </location>
</feature>
<dbReference type="InterPro" id="IPR000524">
    <property type="entry name" value="Tscrpt_reg_HTH_GntR"/>
</dbReference>
<dbReference type="Gene3D" id="1.20.120.530">
    <property type="entry name" value="GntR ligand-binding domain-like"/>
    <property type="match status" value="1"/>
</dbReference>
<evidence type="ECO:0000259" key="4">
    <source>
        <dbReference type="PROSITE" id="PS50949"/>
    </source>
</evidence>
<protein>
    <submittedName>
        <fullName evidence="5">FadR family transcriptional regulator</fullName>
    </submittedName>
</protein>
<dbReference type="InterPro" id="IPR036388">
    <property type="entry name" value="WH-like_DNA-bd_sf"/>
</dbReference>
<dbReference type="SMART" id="SM00895">
    <property type="entry name" value="FCD"/>
    <property type="match status" value="1"/>
</dbReference>
<proteinExistence type="predicted"/>
<accession>A0A8X8H8H8</accession>
<reference evidence="5" key="1">
    <citation type="submission" date="2020-05" db="EMBL/GenBank/DDBJ databases">
        <title>Fertoebacter nigrum gen. nov., sp. nov., a new member of the family Rhodobacteraceae.</title>
        <authorList>
            <person name="Szuroczki S."/>
            <person name="Abbaszade G."/>
            <person name="Buni D."/>
            <person name="Schumann P."/>
            <person name="Toth E."/>
        </authorList>
    </citation>
    <scope>NUCLEOTIDE SEQUENCE</scope>
    <source>
        <strain evidence="5">RG-N-1a</strain>
    </source>
</reference>
<sequence length="246" mass="26808">MTALPGSNAQKGQQPQTLVVQVRDAIRAQITGGQFRPGDRLPSEARLTQDFGVSRTVVREAIAALQADRLVEPRQGAGVFVLTPPAPDEPAFQNVDLARVASLIEMLELRTAVEGDAAGFAALRRSPAQEETIIEAFEAFRHRALEGLPTAEADFAFHIVIAEAANNPRFAEFLRLTGKALIPRSAVAEGADARISPDYARRLIEEHEAIVVAIQNGDETAARAAMRSHLHNSQTRYRQYLRGVRG</sequence>
<dbReference type="PANTHER" id="PTHR43537:SF5">
    <property type="entry name" value="UXU OPERON TRANSCRIPTIONAL REGULATOR"/>
    <property type="match status" value="1"/>
</dbReference>
<dbReference type="SUPFAM" id="SSF48008">
    <property type="entry name" value="GntR ligand-binding domain-like"/>
    <property type="match status" value="1"/>
</dbReference>
<dbReference type="Pfam" id="PF00392">
    <property type="entry name" value="GntR"/>
    <property type="match status" value="1"/>
</dbReference>
<dbReference type="Gene3D" id="1.10.10.10">
    <property type="entry name" value="Winged helix-like DNA-binding domain superfamily/Winged helix DNA-binding domain"/>
    <property type="match status" value="1"/>
</dbReference>
<dbReference type="GO" id="GO:0003700">
    <property type="term" value="F:DNA-binding transcription factor activity"/>
    <property type="evidence" value="ECO:0007669"/>
    <property type="project" value="InterPro"/>
</dbReference>
<dbReference type="SUPFAM" id="SSF46785">
    <property type="entry name" value="Winged helix' DNA-binding domain"/>
    <property type="match status" value="1"/>
</dbReference>
<keyword evidence="6" id="KW-1185">Reference proteome</keyword>
<keyword evidence="1" id="KW-0805">Transcription regulation</keyword>
<dbReference type="InterPro" id="IPR011711">
    <property type="entry name" value="GntR_C"/>
</dbReference>
<dbReference type="CDD" id="cd07377">
    <property type="entry name" value="WHTH_GntR"/>
    <property type="match status" value="1"/>
</dbReference>
<organism evidence="5 6">
    <name type="scientific">Fertoeibacter niger</name>
    <dbReference type="NCBI Taxonomy" id="2656921"/>
    <lineage>
        <taxon>Bacteria</taxon>
        <taxon>Pseudomonadati</taxon>
        <taxon>Pseudomonadota</taxon>
        <taxon>Alphaproteobacteria</taxon>
        <taxon>Rhodobacterales</taxon>
        <taxon>Paracoccaceae</taxon>
        <taxon>Fertoeibacter</taxon>
    </lineage>
</organism>
<dbReference type="AlphaFoldDB" id="A0A8X8H8H8"/>
<comment type="caution">
    <text evidence="5">The sequence shown here is derived from an EMBL/GenBank/DDBJ whole genome shotgun (WGS) entry which is preliminary data.</text>
</comment>
<dbReference type="PRINTS" id="PR00035">
    <property type="entry name" value="HTHGNTR"/>
</dbReference>
<evidence type="ECO:0000313" key="5">
    <source>
        <dbReference type="EMBL" id="NUB45481.1"/>
    </source>
</evidence>
<dbReference type="InterPro" id="IPR008920">
    <property type="entry name" value="TF_FadR/GntR_C"/>
</dbReference>
<gene>
    <name evidence="5" type="ORF">GEU84_013870</name>
</gene>
<evidence type="ECO:0000313" key="6">
    <source>
        <dbReference type="Proteomes" id="UP000484076"/>
    </source>
</evidence>